<name>A0A9D9GX40_9BACT</name>
<evidence type="ECO:0000313" key="1">
    <source>
        <dbReference type="EMBL" id="MBO8430310.1"/>
    </source>
</evidence>
<reference evidence="1" key="2">
    <citation type="journal article" date="2021" name="PeerJ">
        <title>Extensive microbial diversity within the chicken gut microbiome revealed by metagenomics and culture.</title>
        <authorList>
            <person name="Gilroy R."/>
            <person name="Ravi A."/>
            <person name="Getino M."/>
            <person name="Pursley I."/>
            <person name="Horton D.L."/>
            <person name="Alikhan N.F."/>
            <person name="Baker D."/>
            <person name="Gharbi K."/>
            <person name="Hall N."/>
            <person name="Watson M."/>
            <person name="Adriaenssens E.M."/>
            <person name="Foster-Nyarko E."/>
            <person name="Jarju S."/>
            <person name="Secka A."/>
            <person name="Antonio M."/>
            <person name="Oren A."/>
            <person name="Chaudhuri R.R."/>
            <person name="La Ragione R."/>
            <person name="Hildebrand F."/>
            <person name="Pallen M.J."/>
        </authorList>
    </citation>
    <scope>NUCLEOTIDE SEQUENCE</scope>
    <source>
        <strain evidence="1">10192</strain>
    </source>
</reference>
<accession>A0A9D9GX40</accession>
<protein>
    <submittedName>
        <fullName evidence="1">Uncharacterized protein</fullName>
    </submittedName>
</protein>
<dbReference type="AlphaFoldDB" id="A0A9D9GX40"/>
<organism evidence="1 2">
    <name type="scientific">Candidatus Scatousia excrementipullorum</name>
    <dbReference type="NCBI Taxonomy" id="2840936"/>
    <lineage>
        <taxon>Bacteria</taxon>
        <taxon>Candidatus Scatousia</taxon>
    </lineage>
</organism>
<gene>
    <name evidence="1" type="ORF">IAC76_02875</name>
</gene>
<evidence type="ECO:0000313" key="2">
    <source>
        <dbReference type="Proteomes" id="UP000823632"/>
    </source>
</evidence>
<comment type="caution">
    <text evidence="1">The sequence shown here is derived from an EMBL/GenBank/DDBJ whole genome shotgun (WGS) entry which is preliminary data.</text>
</comment>
<proteinExistence type="predicted"/>
<sequence length="106" mass="12643">MLTVNEKRYNPNFQAYIKVKDNHAGFHHLKHFLDEKFEFDYCLLNQKKTKNGMSASLLTKKDYDKFLDLLKLNIPIIELKENLAKYLKKKPKKMNAAETITYFNKK</sequence>
<reference evidence="1" key="1">
    <citation type="submission" date="2020-10" db="EMBL/GenBank/DDBJ databases">
        <authorList>
            <person name="Gilroy R."/>
        </authorList>
    </citation>
    <scope>NUCLEOTIDE SEQUENCE</scope>
    <source>
        <strain evidence="1">10192</strain>
    </source>
</reference>
<dbReference type="Proteomes" id="UP000823632">
    <property type="component" value="Unassembled WGS sequence"/>
</dbReference>
<dbReference type="EMBL" id="JADIND010000064">
    <property type="protein sequence ID" value="MBO8430310.1"/>
    <property type="molecule type" value="Genomic_DNA"/>
</dbReference>